<reference evidence="2 3" key="1">
    <citation type="submission" date="2016-06" db="EMBL/GenBank/DDBJ databases">
        <authorList>
            <person name="Kjaerup R.B."/>
            <person name="Dalgaard T.S."/>
            <person name="Juul-Madsen H.R."/>
        </authorList>
    </citation>
    <scope>NUCLEOTIDE SEQUENCE [LARGE SCALE GENOMIC DNA]</scope>
    <source>
        <strain evidence="2 3">ACS1953</strain>
    </source>
</reference>
<dbReference type="EMBL" id="LZHX01000016">
    <property type="protein sequence ID" value="OBF26923.1"/>
    <property type="molecule type" value="Genomic_DNA"/>
</dbReference>
<feature type="domain" description="ESX-1 secretion-associated protein EspA/EspE-like" evidence="1">
    <location>
        <begin position="76"/>
        <end position="159"/>
    </location>
</feature>
<dbReference type="Proteomes" id="UP000093779">
    <property type="component" value="Unassembled WGS sequence"/>
</dbReference>
<protein>
    <recommendedName>
        <fullName evidence="1">ESX-1 secretion-associated protein EspA/EspE-like domain-containing protein</fullName>
    </recommendedName>
</protein>
<dbReference type="RefSeq" id="WP_064894475.1">
    <property type="nucleotide sequence ID" value="NZ_JBEUKP010000008.1"/>
</dbReference>
<evidence type="ECO:0000313" key="3">
    <source>
        <dbReference type="Proteomes" id="UP000093779"/>
    </source>
</evidence>
<evidence type="ECO:0000259" key="1">
    <source>
        <dbReference type="Pfam" id="PF18879"/>
    </source>
</evidence>
<organism evidence="2 3">
    <name type="scientific">Mycolicibacterium conceptionense</name>
    <dbReference type="NCBI Taxonomy" id="451644"/>
    <lineage>
        <taxon>Bacteria</taxon>
        <taxon>Bacillati</taxon>
        <taxon>Actinomycetota</taxon>
        <taxon>Actinomycetes</taxon>
        <taxon>Mycobacteriales</taxon>
        <taxon>Mycobacteriaceae</taxon>
        <taxon>Mycolicibacterium</taxon>
    </lineage>
</organism>
<dbReference type="Pfam" id="PF18879">
    <property type="entry name" value="EspA_EspE"/>
    <property type="match status" value="1"/>
</dbReference>
<sequence>MSFFDFFNDVVDTVSDTADKVAKGAKVVGYIAKKGNLLDVAEFAKSVGKWASPLKIAPTPVLEGGQKVIKGMRWTTGEGDPVLGTDFVEGSRAFRELEPRFSAARPDDTWSGGDAPGHYESRLEKQLDHVAILRDADAKVGQVMSREADELNEVRRILDGLHNELADFGEFSKWLGVGQIGKTLQFSVETAAVIQVVNEARKKLWEMHDFANANAAAVREAIQSYEKVSTEATPQDSIGDFDPPR</sequence>
<comment type="caution">
    <text evidence="2">The sequence shown here is derived from an EMBL/GenBank/DDBJ whole genome shotgun (WGS) entry which is preliminary data.</text>
</comment>
<name>A0A1A2VKK6_9MYCO</name>
<accession>A0A1A2VKK6</accession>
<dbReference type="AlphaFoldDB" id="A0A1A2VKK6"/>
<gene>
    <name evidence="2" type="ORF">A5726_00360</name>
</gene>
<proteinExistence type="predicted"/>
<evidence type="ECO:0000313" key="2">
    <source>
        <dbReference type="EMBL" id="OBF26923.1"/>
    </source>
</evidence>
<dbReference type="InterPro" id="IPR043796">
    <property type="entry name" value="ESX-1_EspA/EspE-like"/>
</dbReference>